<dbReference type="CDD" id="cd00609">
    <property type="entry name" value="AAT_like"/>
    <property type="match status" value="1"/>
</dbReference>
<dbReference type="InterPro" id="IPR027619">
    <property type="entry name" value="C-S_lyase_PatB-like"/>
</dbReference>
<evidence type="ECO:0000256" key="2">
    <source>
        <dbReference type="ARBA" id="ARBA00012224"/>
    </source>
</evidence>
<dbReference type="InterPro" id="IPR015422">
    <property type="entry name" value="PyrdxlP-dep_Trfase_small"/>
</dbReference>
<evidence type="ECO:0000256" key="4">
    <source>
        <dbReference type="ARBA" id="ARBA00023239"/>
    </source>
</evidence>
<dbReference type="InterPro" id="IPR004839">
    <property type="entry name" value="Aminotransferase_I/II_large"/>
</dbReference>
<evidence type="ECO:0000256" key="1">
    <source>
        <dbReference type="ARBA" id="ARBA00001933"/>
    </source>
</evidence>
<feature type="domain" description="Aminotransferase class I/classII large" evidence="6">
    <location>
        <begin position="34"/>
        <end position="379"/>
    </location>
</feature>
<dbReference type="PANTHER" id="PTHR43525">
    <property type="entry name" value="PROTEIN MALY"/>
    <property type="match status" value="1"/>
</dbReference>
<reference evidence="8" key="2">
    <citation type="submission" date="2023-08" db="EMBL/GenBank/DDBJ databases">
        <title>Identification and characterization of horizontal gene transfer across gut microbiota members of farm animals based on homology search.</title>
        <authorList>
            <person name="Schwarzerova J."/>
            <person name="Nykrynova M."/>
            <person name="Jureckova K."/>
            <person name="Cejkova D."/>
            <person name="Rychlik I."/>
        </authorList>
    </citation>
    <scope>NUCLEOTIDE SEQUENCE</scope>
    <source>
        <strain evidence="8">ET15</strain>
        <strain evidence="7">ET37</strain>
    </source>
</reference>
<accession>A0AAW7JKY9</accession>
<evidence type="ECO:0000313" key="7">
    <source>
        <dbReference type="EMBL" id="MDN0022374.1"/>
    </source>
</evidence>
<dbReference type="InterPro" id="IPR015421">
    <property type="entry name" value="PyrdxlP-dep_Trfase_major"/>
</dbReference>
<dbReference type="InterPro" id="IPR015424">
    <property type="entry name" value="PyrdxlP-dep_Trfase"/>
</dbReference>
<dbReference type="GO" id="GO:0047804">
    <property type="term" value="F:cysteine-S-conjugate beta-lyase activity"/>
    <property type="evidence" value="ECO:0007669"/>
    <property type="project" value="UniProtKB-EC"/>
</dbReference>
<comment type="caution">
    <text evidence="8">The sequence shown here is derived from an EMBL/GenBank/DDBJ whole genome shotgun (WGS) entry which is preliminary data.</text>
</comment>
<dbReference type="RefSeq" id="WP_273531741.1">
    <property type="nucleotide sequence ID" value="NZ_CALUKV010000010.1"/>
</dbReference>
<evidence type="ECO:0000313" key="9">
    <source>
        <dbReference type="Proteomes" id="UP001167831"/>
    </source>
</evidence>
<dbReference type="SUPFAM" id="SSF53383">
    <property type="entry name" value="PLP-dependent transferases"/>
    <property type="match status" value="1"/>
</dbReference>
<dbReference type="InterPro" id="IPR051798">
    <property type="entry name" value="Class-II_PLP-Dep_Aminotrans"/>
</dbReference>
<reference evidence="8" key="1">
    <citation type="submission" date="2023-06" db="EMBL/GenBank/DDBJ databases">
        <authorList>
            <person name="Zeman M."/>
            <person name="Kubasova T."/>
            <person name="Jahodarova E."/>
            <person name="Nykrynova M."/>
            <person name="Rychlik I."/>
        </authorList>
    </citation>
    <scope>NUCLEOTIDE SEQUENCE</scope>
    <source>
        <strain evidence="8">ET15</strain>
        <strain evidence="7">ET37</strain>
    </source>
</reference>
<organism evidence="8 10">
    <name type="scientific">Leyella lascolaii</name>
    <dbReference type="NCBI Taxonomy" id="1776379"/>
    <lineage>
        <taxon>Bacteria</taxon>
        <taxon>Pseudomonadati</taxon>
        <taxon>Bacteroidota</taxon>
        <taxon>Bacteroidia</taxon>
        <taxon>Bacteroidales</taxon>
        <taxon>Prevotellaceae</taxon>
        <taxon>Leyella</taxon>
    </lineage>
</organism>
<dbReference type="GO" id="GO:0030170">
    <property type="term" value="F:pyridoxal phosphate binding"/>
    <property type="evidence" value="ECO:0007669"/>
    <property type="project" value="InterPro"/>
</dbReference>
<dbReference type="Pfam" id="PF00155">
    <property type="entry name" value="Aminotran_1_2"/>
    <property type="match status" value="1"/>
</dbReference>
<dbReference type="PANTHER" id="PTHR43525:SF1">
    <property type="entry name" value="PROTEIN MALY"/>
    <property type="match status" value="1"/>
</dbReference>
<keyword evidence="3" id="KW-0663">Pyridoxal phosphate</keyword>
<sequence>MTYDFDTLIDRRGTDCVKWDTAKEDDVLPMWVADMDFKAAPCIAEALRKRMEHGVFGYTIVPESYYDAITGWFGRRHNWNIDRSWIIYTTGVVPAISATIKALTEPGDKVIIQTPVYNCFFSSIRNNGCVIAENPLIYEDNTYHIDFEGFERLAADERTKVFLLCNPHNPAGRVWLPEDMRRLNDICMRHGVKVISDEIHCELIMKGNSYTPFASISDECLHNSITLNSPTKAFNIAGLQIANIISCDADVRRRIDRAININEICDVNPFGVVALQAAYNEGGEWLDSLNEYLYGNYTELLRFFRERMPAIGITRLEGTYLVWADIRSTGMSSDELNRRLISEGHVMMNSGTMYGKTAGEGFLRINIACPRSRMLEGLERMARVIEKL</sequence>
<evidence type="ECO:0000313" key="8">
    <source>
        <dbReference type="EMBL" id="MDN0024973.1"/>
    </source>
</evidence>
<evidence type="ECO:0000313" key="10">
    <source>
        <dbReference type="Proteomes" id="UP001168478"/>
    </source>
</evidence>
<dbReference type="EMBL" id="JAUEIF010000003">
    <property type="protein sequence ID" value="MDN0024973.1"/>
    <property type="molecule type" value="Genomic_DNA"/>
</dbReference>
<dbReference type="AlphaFoldDB" id="A0AAW7JKY9"/>
<dbReference type="Gene3D" id="3.90.1150.10">
    <property type="entry name" value="Aspartate Aminotransferase, domain 1"/>
    <property type="match status" value="1"/>
</dbReference>
<comment type="similarity">
    <text evidence="5">Belongs to the class-II pyridoxal-phosphate-dependent aminotransferase family. MalY/PatB cystathionine beta-lyase subfamily.</text>
</comment>
<keyword evidence="4 8" id="KW-0456">Lyase</keyword>
<keyword evidence="9" id="KW-1185">Reference proteome</keyword>
<dbReference type="Proteomes" id="UP001168478">
    <property type="component" value="Unassembled WGS sequence"/>
</dbReference>
<comment type="cofactor">
    <cofactor evidence="1">
        <name>pyridoxal 5'-phosphate</name>
        <dbReference type="ChEBI" id="CHEBI:597326"/>
    </cofactor>
</comment>
<protein>
    <recommendedName>
        <fullName evidence="2">cysteine-S-conjugate beta-lyase</fullName>
        <ecNumber evidence="2">4.4.1.13</ecNumber>
    </recommendedName>
</protein>
<dbReference type="EMBL" id="JAUEIE010000003">
    <property type="protein sequence ID" value="MDN0022374.1"/>
    <property type="molecule type" value="Genomic_DNA"/>
</dbReference>
<evidence type="ECO:0000256" key="5">
    <source>
        <dbReference type="ARBA" id="ARBA00037974"/>
    </source>
</evidence>
<name>A0AAW7JKY9_9BACT</name>
<dbReference type="Proteomes" id="UP001167831">
    <property type="component" value="Unassembled WGS sequence"/>
</dbReference>
<dbReference type="EC" id="4.4.1.13" evidence="2"/>
<dbReference type="Gene3D" id="3.40.640.10">
    <property type="entry name" value="Type I PLP-dependent aspartate aminotransferase-like (Major domain)"/>
    <property type="match status" value="1"/>
</dbReference>
<evidence type="ECO:0000259" key="6">
    <source>
        <dbReference type="Pfam" id="PF00155"/>
    </source>
</evidence>
<proteinExistence type="inferred from homology"/>
<gene>
    <name evidence="7" type="ORF">QVN81_04965</name>
    <name evidence="8" type="ORF">QVN84_05500</name>
</gene>
<dbReference type="NCBIfam" id="TIGR04350">
    <property type="entry name" value="C_S_lyase_PatB"/>
    <property type="match status" value="1"/>
</dbReference>
<evidence type="ECO:0000256" key="3">
    <source>
        <dbReference type="ARBA" id="ARBA00022898"/>
    </source>
</evidence>